<proteinExistence type="predicted"/>
<dbReference type="Proteomes" id="UP000299102">
    <property type="component" value="Unassembled WGS sequence"/>
</dbReference>
<comment type="caution">
    <text evidence="2">The sequence shown here is derived from an EMBL/GenBank/DDBJ whole genome shotgun (WGS) entry which is preliminary data.</text>
</comment>
<dbReference type="AlphaFoldDB" id="A0A4C1WSS2"/>
<dbReference type="EMBL" id="BGZK01000643">
    <property type="protein sequence ID" value="GBP54311.1"/>
    <property type="molecule type" value="Genomic_DNA"/>
</dbReference>
<feature type="region of interest" description="Disordered" evidence="1">
    <location>
        <begin position="189"/>
        <end position="235"/>
    </location>
</feature>
<evidence type="ECO:0000313" key="2">
    <source>
        <dbReference type="EMBL" id="GBP54311.1"/>
    </source>
</evidence>
<evidence type="ECO:0000256" key="1">
    <source>
        <dbReference type="SAM" id="MobiDB-lite"/>
    </source>
</evidence>
<gene>
    <name evidence="2" type="ORF">EVAR_32658_1</name>
</gene>
<keyword evidence="3" id="KW-1185">Reference proteome</keyword>
<reference evidence="2 3" key="1">
    <citation type="journal article" date="2019" name="Commun. Biol.">
        <title>The bagworm genome reveals a unique fibroin gene that provides high tensile strength.</title>
        <authorList>
            <person name="Kono N."/>
            <person name="Nakamura H."/>
            <person name="Ohtoshi R."/>
            <person name="Tomita M."/>
            <person name="Numata K."/>
            <person name="Arakawa K."/>
        </authorList>
    </citation>
    <scope>NUCLEOTIDE SEQUENCE [LARGE SCALE GENOMIC DNA]</scope>
</reference>
<sequence>MVIYWNIIARSTAPLQLRGQYAAMRPNPWTHGANSCDSSFISSKLKYACPLPHTQQKKKRYASATSSCEAKRHFQTILAVGYETACESGLLRHSAAVSRGPERARPPAAWRRADRDNKQREPGEVTIVREKRLPIDNVLKEVCRLRRRRRSQESLSLATEQAVSGMCAGMARSEVEGLCPECTRREPRRELAEGVRGGAARRGGSARAPDGGTSLTCALPAPGRTARRRPPAGRP</sequence>
<organism evidence="2 3">
    <name type="scientific">Eumeta variegata</name>
    <name type="common">Bagworm moth</name>
    <name type="synonym">Eumeta japonica</name>
    <dbReference type="NCBI Taxonomy" id="151549"/>
    <lineage>
        <taxon>Eukaryota</taxon>
        <taxon>Metazoa</taxon>
        <taxon>Ecdysozoa</taxon>
        <taxon>Arthropoda</taxon>
        <taxon>Hexapoda</taxon>
        <taxon>Insecta</taxon>
        <taxon>Pterygota</taxon>
        <taxon>Neoptera</taxon>
        <taxon>Endopterygota</taxon>
        <taxon>Lepidoptera</taxon>
        <taxon>Glossata</taxon>
        <taxon>Ditrysia</taxon>
        <taxon>Tineoidea</taxon>
        <taxon>Psychidae</taxon>
        <taxon>Oiketicinae</taxon>
        <taxon>Eumeta</taxon>
    </lineage>
</organism>
<accession>A0A4C1WSS2</accession>
<evidence type="ECO:0000313" key="3">
    <source>
        <dbReference type="Proteomes" id="UP000299102"/>
    </source>
</evidence>
<protein>
    <submittedName>
        <fullName evidence="2">Uncharacterized protein</fullName>
    </submittedName>
</protein>
<feature type="compositionally biased region" description="Basic and acidic residues" evidence="1">
    <location>
        <begin position="100"/>
        <end position="123"/>
    </location>
</feature>
<name>A0A4C1WSS2_EUMVA</name>
<feature type="compositionally biased region" description="Basic residues" evidence="1">
    <location>
        <begin position="225"/>
        <end position="235"/>
    </location>
</feature>
<feature type="compositionally biased region" description="Low complexity" evidence="1">
    <location>
        <begin position="202"/>
        <end position="212"/>
    </location>
</feature>
<feature type="region of interest" description="Disordered" evidence="1">
    <location>
        <begin position="96"/>
        <end position="123"/>
    </location>
</feature>